<evidence type="ECO:0000256" key="14">
    <source>
        <dbReference type="SAM" id="Phobius"/>
    </source>
</evidence>
<organism evidence="17 18">
    <name type="scientific">Propionispora vibrioides</name>
    <dbReference type="NCBI Taxonomy" id="112903"/>
    <lineage>
        <taxon>Bacteria</taxon>
        <taxon>Bacillati</taxon>
        <taxon>Bacillota</taxon>
        <taxon>Negativicutes</taxon>
        <taxon>Selenomonadales</taxon>
        <taxon>Sporomusaceae</taxon>
        <taxon>Propionispora</taxon>
    </lineage>
</organism>
<evidence type="ECO:0000256" key="10">
    <source>
        <dbReference type="ARBA" id="ARBA00022984"/>
    </source>
</evidence>
<keyword evidence="12 14" id="KW-0472">Membrane</keyword>
<dbReference type="NCBIfam" id="TIGR03423">
    <property type="entry name" value="pbp2_mrdA"/>
    <property type="match status" value="1"/>
</dbReference>
<dbReference type="GO" id="GO:0071972">
    <property type="term" value="F:peptidoglycan L,D-transpeptidase activity"/>
    <property type="evidence" value="ECO:0007669"/>
    <property type="project" value="TreeGrafter"/>
</dbReference>
<dbReference type="InterPro" id="IPR017790">
    <property type="entry name" value="Penicillin-binding_protein_2"/>
</dbReference>
<protein>
    <submittedName>
        <fullName evidence="17">Penicillin-binding protein 2</fullName>
    </submittedName>
</protein>
<gene>
    <name evidence="17" type="ORF">SAMN04490178_109110</name>
</gene>
<dbReference type="GO" id="GO:0071555">
    <property type="term" value="P:cell wall organization"/>
    <property type="evidence" value="ECO:0007669"/>
    <property type="project" value="UniProtKB-KW"/>
</dbReference>
<keyword evidence="10" id="KW-0573">Peptidoglycan synthesis</keyword>
<dbReference type="PANTHER" id="PTHR30627:SF2">
    <property type="entry name" value="PEPTIDOGLYCAN D,D-TRANSPEPTIDASE MRDA"/>
    <property type="match status" value="1"/>
</dbReference>
<evidence type="ECO:0000256" key="13">
    <source>
        <dbReference type="ARBA" id="ARBA00023316"/>
    </source>
</evidence>
<keyword evidence="9" id="KW-0133">Cell shape</keyword>
<proteinExistence type="inferred from homology"/>
<keyword evidence="8" id="KW-0378">Hydrolase</keyword>
<evidence type="ECO:0000256" key="4">
    <source>
        <dbReference type="ARBA" id="ARBA00022475"/>
    </source>
</evidence>
<evidence type="ECO:0000256" key="6">
    <source>
        <dbReference type="ARBA" id="ARBA00022670"/>
    </source>
</evidence>
<reference evidence="17 18" key="1">
    <citation type="submission" date="2016-10" db="EMBL/GenBank/DDBJ databases">
        <authorList>
            <person name="de Groot N.N."/>
        </authorList>
    </citation>
    <scope>NUCLEOTIDE SEQUENCE [LARGE SCALE GENOMIC DNA]</scope>
    <source>
        <strain evidence="17 18">DSM 13305</strain>
    </source>
</reference>
<keyword evidence="5" id="KW-0997">Cell inner membrane</keyword>
<dbReference type="GO" id="GO:0009002">
    <property type="term" value="F:serine-type D-Ala-D-Ala carboxypeptidase activity"/>
    <property type="evidence" value="ECO:0007669"/>
    <property type="project" value="InterPro"/>
</dbReference>
<dbReference type="SUPFAM" id="SSF56601">
    <property type="entry name" value="beta-lactamase/transpeptidase-like"/>
    <property type="match status" value="1"/>
</dbReference>
<accession>A0A1H8UT07</accession>
<dbReference type="Pfam" id="PF03717">
    <property type="entry name" value="PBP_dimer"/>
    <property type="match status" value="1"/>
</dbReference>
<dbReference type="GO" id="GO:0005886">
    <property type="term" value="C:plasma membrane"/>
    <property type="evidence" value="ECO:0007669"/>
    <property type="project" value="UniProtKB-SubCell"/>
</dbReference>
<dbReference type="InterPro" id="IPR001460">
    <property type="entry name" value="PCN-bd_Tpept"/>
</dbReference>
<dbReference type="InterPro" id="IPR005311">
    <property type="entry name" value="PBP_dimer"/>
</dbReference>
<evidence type="ECO:0000259" key="15">
    <source>
        <dbReference type="Pfam" id="PF00905"/>
    </source>
</evidence>
<feature type="domain" description="Penicillin-binding protein transpeptidase" evidence="15">
    <location>
        <begin position="267"/>
        <end position="587"/>
    </location>
</feature>
<dbReference type="Gene3D" id="3.90.1310.10">
    <property type="entry name" value="Penicillin-binding protein 2a (Domain 2)"/>
    <property type="match status" value="1"/>
</dbReference>
<dbReference type="Gene3D" id="3.30.1390.30">
    <property type="entry name" value="Penicillin-binding protein 2a, domain 3"/>
    <property type="match status" value="1"/>
</dbReference>
<dbReference type="EMBL" id="FODY01000009">
    <property type="protein sequence ID" value="SEP06322.1"/>
    <property type="molecule type" value="Genomic_DNA"/>
</dbReference>
<evidence type="ECO:0000259" key="16">
    <source>
        <dbReference type="Pfam" id="PF03717"/>
    </source>
</evidence>
<dbReference type="Pfam" id="PF00905">
    <property type="entry name" value="Transpeptidase"/>
    <property type="match status" value="1"/>
</dbReference>
<evidence type="ECO:0000256" key="5">
    <source>
        <dbReference type="ARBA" id="ARBA00022519"/>
    </source>
</evidence>
<dbReference type="InterPro" id="IPR012338">
    <property type="entry name" value="Beta-lactam/transpept-like"/>
</dbReference>
<keyword evidence="18" id="KW-1185">Reference proteome</keyword>
<evidence type="ECO:0000256" key="3">
    <source>
        <dbReference type="ARBA" id="ARBA00007171"/>
    </source>
</evidence>
<dbReference type="GO" id="GO:0006508">
    <property type="term" value="P:proteolysis"/>
    <property type="evidence" value="ECO:0007669"/>
    <property type="project" value="UniProtKB-KW"/>
</dbReference>
<evidence type="ECO:0000256" key="12">
    <source>
        <dbReference type="ARBA" id="ARBA00023136"/>
    </source>
</evidence>
<dbReference type="STRING" id="112903.SAMN04490178_109110"/>
<keyword evidence="11 14" id="KW-1133">Transmembrane helix</keyword>
<evidence type="ECO:0000256" key="2">
    <source>
        <dbReference type="ARBA" id="ARBA00004236"/>
    </source>
</evidence>
<dbReference type="RefSeq" id="WP_091746289.1">
    <property type="nucleotide sequence ID" value="NZ_FODY01000009.1"/>
</dbReference>
<sequence>MVSKSKNRVDVLGFIVIIVILALMGRLAYLQIIKGDYFHTLAEQNRIRLITVTAPRGTFYDRNGAPLVNNRPGFSVSLMPIDGPVSQEVIAKLADILKVKPEEILNKVKKEENPLNPVIVKNDVGQDIVAKIEERKSDLPGVVLAIQAVRSYIYNDLGAHMFGYVGEINDSELEKGKADGYKSGDILGKSGLEQVYDKTLRGVDGGEQVEVDVTGRPIQRLGRKEPVPGNDLWLTIDYRVQKATEEAMDRQLTYLQNKLGNSKAKAGAAVAINPKTGEVLAMVSRPAFNPNLFNGGISEKDWKVINDNPFNPMQNRVIAGEYPPGSTFKIVTGTAALELGKVTPEEKILDTGKHWIIPKGNAQNEALGLIDFREALSKSDNVYFYEMGNRLGIDNLEKYARMFGLGEYTGIKLPGESNGLVANKKYKMKVYEEDWYLSETFDAAIGQGFQLATPLQVANVMAQIANGGHRYRPYLVSKIASPDGKTMQVFQPEEVGTINISAKTLNLIRSALRDVALPGGTAATTFAGFPIPIAGKTGTAENPHGDDHGWFVAYAPFDDPQIVVAVLIEQGGFGADSAVPIARKMLEAYFDVPSQKNPADLYAEEQAAKAGVKQP</sequence>
<keyword evidence="4" id="KW-1003">Cell membrane</keyword>
<evidence type="ECO:0000256" key="9">
    <source>
        <dbReference type="ARBA" id="ARBA00022960"/>
    </source>
</evidence>
<name>A0A1H8UT07_9FIRM</name>
<evidence type="ECO:0000256" key="11">
    <source>
        <dbReference type="ARBA" id="ARBA00022989"/>
    </source>
</evidence>
<evidence type="ECO:0000313" key="17">
    <source>
        <dbReference type="EMBL" id="SEP06322.1"/>
    </source>
</evidence>
<keyword evidence="6" id="KW-0645">Protease</keyword>
<dbReference type="GO" id="GO:0008360">
    <property type="term" value="P:regulation of cell shape"/>
    <property type="evidence" value="ECO:0007669"/>
    <property type="project" value="UniProtKB-KW"/>
</dbReference>
<comment type="subcellular location">
    <subcellularLocation>
        <location evidence="2">Cell membrane</location>
    </subcellularLocation>
    <subcellularLocation>
        <location evidence="1">Membrane</location>
        <topology evidence="1">Single-pass membrane protein</topology>
    </subcellularLocation>
</comment>
<keyword evidence="13" id="KW-0961">Cell wall biogenesis/degradation</keyword>
<dbReference type="GO" id="GO:0009252">
    <property type="term" value="P:peptidoglycan biosynthetic process"/>
    <property type="evidence" value="ECO:0007669"/>
    <property type="project" value="UniProtKB-KW"/>
</dbReference>
<comment type="similarity">
    <text evidence="3">Belongs to the transpeptidase family.</text>
</comment>
<evidence type="ECO:0000256" key="7">
    <source>
        <dbReference type="ARBA" id="ARBA00022692"/>
    </source>
</evidence>
<dbReference type="InterPro" id="IPR036138">
    <property type="entry name" value="PBP_dimer_sf"/>
</dbReference>
<dbReference type="AlphaFoldDB" id="A0A1H8UT07"/>
<evidence type="ECO:0000256" key="1">
    <source>
        <dbReference type="ARBA" id="ARBA00004167"/>
    </source>
</evidence>
<keyword evidence="7 14" id="KW-0812">Transmembrane</keyword>
<evidence type="ECO:0000313" key="18">
    <source>
        <dbReference type="Proteomes" id="UP000198847"/>
    </source>
</evidence>
<feature type="domain" description="Penicillin-binding protein dimerisation" evidence="16">
    <location>
        <begin position="52"/>
        <end position="220"/>
    </location>
</feature>
<dbReference type="InterPro" id="IPR050515">
    <property type="entry name" value="Beta-lactam/transpept"/>
</dbReference>
<feature type="transmembrane region" description="Helical" evidence="14">
    <location>
        <begin position="12"/>
        <end position="32"/>
    </location>
</feature>
<dbReference type="GO" id="GO:0008658">
    <property type="term" value="F:penicillin binding"/>
    <property type="evidence" value="ECO:0007669"/>
    <property type="project" value="InterPro"/>
</dbReference>
<dbReference type="PANTHER" id="PTHR30627">
    <property type="entry name" value="PEPTIDOGLYCAN D,D-TRANSPEPTIDASE"/>
    <property type="match status" value="1"/>
</dbReference>
<evidence type="ECO:0000256" key="8">
    <source>
        <dbReference type="ARBA" id="ARBA00022801"/>
    </source>
</evidence>
<dbReference type="OrthoDB" id="9770103at2"/>
<dbReference type="Proteomes" id="UP000198847">
    <property type="component" value="Unassembled WGS sequence"/>
</dbReference>
<dbReference type="Gene3D" id="3.40.710.10">
    <property type="entry name" value="DD-peptidase/beta-lactamase superfamily"/>
    <property type="match status" value="1"/>
</dbReference>
<dbReference type="SUPFAM" id="SSF56519">
    <property type="entry name" value="Penicillin binding protein dimerisation domain"/>
    <property type="match status" value="1"/>
</dbReference>